<comment type="caution">
    <text evidence="5">The sequence shown here is derived from an EMBL/GenBank/DDBJ whole genome shotgun (WGS) entry which is preliminary data.</text>
</comment>
<keyword evidence="3" id="KW-0472">Membrane</keyword>
<dbReference type="InterPro" id="IPR050768">
    <property type="entry name" value="UPF0353/GerABKA_families"/>
</dbReference>
<feature type="transmembrane region" description="Helical" evidence="3">
    <location>
        <begin position="64"/>
        <end position="85"/>
    </location>
</feature>
<dbReference type="SUPFAM" id="SSF48452">
    <property type="entry name" value="TPR-like"/>
    <property type="match status" value="1"/>
</dbReference>
<dbReference type="PROSITE" id="PS50234">
    <property type="entry name" value="VWFA"/>
    <property type="match status" value="1"/>
</dbReference>
<keyword evidence="6" id="KW-1185">Reference proteome</keyword>
<dbReference type="EMBL" id="JBHSNM010000002">
    <property type="protein sequence ID" value="MFC5570096.1"/>
    <property type="molecule type" value="Genomic_DNA"/>
</dbReference>
<evidence type="ECO:0000256" key="3">
    <source>
        <dbReference type="SAM" id="Phobius"/>
    </source>
</evidence>
<dbReference type="Proteomes" id="UP001596036">
    <property type="component" value="Unassembled WGS sequence"/>
</dbReference>
<feature type="region of interest" description="Disordered" evidence="2">
    <location>
        <begin position="426"/>
        <end position="563"/>
    </location>
</feature>
<dbReference type="InterPro" id="IPR011990">
    <property type="entry name" value="TPR-like_helical_dom_sf"/>
</dbReference>
<dbReference type="PANTHER" id="PTHR22550:SF14">
    <property type="entry name" value="VWFA DOMAIN-CONTAINING PROTEIN"/>
    <property type="match status" value="1"/>
</dbReference>
<feature type="compositionally biased region" description="Basic and acidic residues" evidence="2">
    <location>
        <begin position="507"/>
        <end position="532"/>
    </location>
</feature>
<evidence type="ECO:0000313" key="5">
    <source>
        <dbReference type="EMBL" id="MFC5570096.1"/>
    </source>
</evidence>
<dbReference type="SUPFAM" id="SSF53300">
    <property type="entry name" value="vWA-like"/>
    <property type="match status" value="1"/>
</dbReference>
<evidence type="ECO:0000256" key="1">
    <source>
        <dbReference type="PROSITE-ProRule" id="PRU00339"/>
    </source>
</evidence>
<dbReference type="PANTHER" id="PTHR22550">
    <property type="entry name" value="SPORE GERMINATION PROTEIN"/>
    <property type="match status" value="1"/>
</dbReference>
<dbReference type="InterPro" id="IPR002035">
    <property type="entry name" value="VWF_A"/>
</dbReference>
<dbReference type="SMART" id="SM00028">
    <property type="entry name" value="TPR"/>
    <property type="match status" value="1"/>
</dbReference>
<evidence type="ECO:0000256" key="2">
    <source>
        <dbReference type="SAM" id="MobiDB-lite"/>
    </source>
</evidence>
<gene>
    <name evidence="5" type="ORF">ACFPN1_08505</name>
</gene>
<evidence type="ECO:0000259" key="4">
    <source>
        <dbReference type="PROSITE" id="PS50234"/>
    </source>
</evidence>
<proteinExistence type="predicted"/>
<feature type="transmembrane region" description="Helical" evidence="3">
    <location>
        <begin position="12"/>
        <end position="31"/>
    </location>
</feature>
<dbReference type="Pfam" id="PF00515">
    <property type="entry name" value="TPR_1"/>
    <property type="match status" value="1"/>
</dbReference>
<dbReference type="RefSeq" id="WP_386754440.1">
    <property type="nucleotide sequence ID" value="NZ_JBHSNM010000002.1"/>
</dbReference>
<dbReference type="InterPro" id="IPR036465">
    <property type="entry name" value="vWFA_dom_sf"/>
</dbReference>
<feature type="compositionally biased region" description="Low complexity" evidence="2">
    <location>
        <begin position="432"/>
        <end position="453"/>
    </location>
</feature>
<sequence length="584" mass="63774">MTPLEAIAALHFLRPAWLWALVLLPLLAWAWRRRQRRENAWRDLVDPHLLAHLLDVRGDRRGRAGAWIAALTYLLAVMALAGPTWRQSSQPLWQSRTPLVIALDLSSAALAADLPPSRLAQARAKLATLLHERKGGEVGLVAFAADAFTVAPLTHDAANVALFLDALQPDVMPRDGQRAGAAIDWSTRLLQRAGARRGDILVLTDHADSVAVDAAADAASSGYRVSVLGLGTDAGSSYRRVDGSIARARLDAASLRKLANAGNGRYAPLSGDDADLRSLQLLDVDLAQASGTGRSGLAWRDEGYWLLPPLLVLMLFAFRRRSGAAWSLVLLCVALPMGNVRAADLWRRPDQAAYARVRQGNEAYRRGDFAAAAQAYRDVDSALAHYNRGNALAKAGQYPQAIAAYDEALRRQPGMADAIYNKHAVQAAMKRQQSSSSDGGKPQQSQKGQGNQQTNPQSGHAPQPDTGQSQAKSPDSRQDRDKQDTQQAGQPSNTPPAKPQDAQSQADADRAQRERMQRALQQQRDRAAKQRADTAQPGETPEQRERRLANDAWLRRVPDDPGGLLRAKFRLEYERRAASGRIEQ</sequence>
<protein>
    <submittedName>
        <fullName evidence="5">VWA domain-containing protein</fullName>
    </submittedName>
</protein>
<reference evidence="6" key="1">
    <citation type="journal article" date="2019" name="Int. J. Syst. Evol. Microbiol.">
        <title>The Global Catalogue of Microorganisms (GCM) 10K type strain sequencing project: providing services to taxonomists for standard genome sequencing and annotation.</title>
        <authorList>
            <consortium name="The Broad Institute Genomics Platform"/>
            <consortium name="The Broad Institute Genome Sequencing Center for Infectious Disease"/>
            <person name="Wu L."/>
            <person name="Ma J."/>
        </authorList>
    </citation>
    <scope>NUCLEOTIDE SEQUENCE [LARGE SCALE GENOMIC DNA]</scope>
    <source>
        <strain evidence="6">KACC 11407</strain>
    </source>
</reference>
<organism evidence="5 6">
    <name type="scientific">Lysobacter yangpyeongensis</name>
    <dbReference type="NCBI Taxonomy" id="346182"/>
    <lineage>
        <taxon>Bacteria</taxon>
        <taxon>Pseudomonadati</taxon>
        <taxon>Pseudomonadota</taxon>
        <taxon>Gammaproteobacteria</taxon>
        <taxon>Lysobacterales</taxon>
        <taxon>Lysobacteraceae</taxon>
        <taxon>Lysobacter</taxon>
    </lineage>
</organism>
<dbReference type="PROSITE" id="PS50005">
    <property type="entry name" value="TPR"/>
    <property type="match status" value="1"/>
</dbReference>
<dbReference type="Pfam" id="PF13519">
    <property type="entry name" value="VWA_2"/>
    <property type="match status" value="1"/>
</dbReference>
<evidence type="ECO:0000313" key="6">
    <source>
        <dbReference type="Proteomes" id="UP001596036"/>
    </source>
</evidence>
<keyword evidence="3" id="KW-0812">Transmembrane</keyword>
<keyword evidence="3" id="KW-1133">Transmembrane helix</keyword>
<feature type="compositionally biased region" description="Basic and acidic residues" evidence="2">
    <location>
        <begin position="541"/>
        <end position="559"/>
    </location>
</feature>
<dbReference type="InterPro" id="IPR019734">
    <property type="entry name" value="TPR_rpt"/>
</dbReference>
<dbReference type="PROSITE" id="PS50293">
    <property type="entry name" value="TPR_REGION"/>
    <property type="match status" value="1"/>
</dbReference>
<keyword evidence="1" id="KW-0802">TPR repeat</keyword>
<feature type="compositionally biased region" description="Basic and acidic residues" evidence="2">
    <location>
        <begin position="474"/>
        <end position="484"/>
    </location>
</feature>
<feature type="domain" description="VWFA" evidence="4">
    <location>
        <begin position="98"/>
        <end position="285"/>
    </location>
</feature>
<dbReference type="Gene3D" id="3.40.50.410">
    <property type="entry name" value="von Willebrand factor, type A domain"/>
    <property type="match status" value="1"/>
</dbReference>
<name>A0ABW0SMH8_9GAMM</name>
<dbReference type="SMART" id="SM00327">
    <property type="entry name" value="VWA"/>
    <property type="match status" value="1"/>
</dbReference>
<feature type="compositionally biased region" description="Polar residues" evidence="2">
    <location>
        <begin position="454"/>
        <end position="473"/>
    </location>
</feature>
<feature type="repeat" description="TPR" evidence="1">
    <location>
        <begin position="382"/>
        <end position="415"/>
    </location>
</feature>
<accession>A0ABW0SMH8</accession>
<dbReference type="Gene3D" id="1.25.40.10">
    <property type="entry name" value="Tetratricopeptide repeat domain"/>
    <property type="match status" value="1"/>
</dbReference>